<comment type="function">
    <text evidence="6 7">Involved in the assembly process of the P-ring formation. It may associate with FlgF on the rod constituting a structure essential for the P-ring assembly or may act as a modulator protein for the P-ring assembly.</text>
</comment>
<dbReference type="EMBL" id="JABSOD010000005">
    <property type="protein sequence ID" value="NRQ42342.1"/>
    <property type="molecule type" value="Genomic_DNA"/>
</dbReference>
<keyword evidence="9" id="KW-0966">Cell projection</keyword>
<dbReference type="InterPro" id="IPR013974">
    <property type="entry name" value="SAF"/>
</dbReference>
<dbReference type="AlphaFoldDB" id="A0A7Y5APV9"/>
<dbReference type="Pfam" id="PF17656">
    <property type="entry name" value="ChapFlgA_N"/>
    <property type="match status" value="1"/>
</dbReference>
<evidence type="ECO:0000313" key="10">
    <source>
        <dbReference type="Proteomes" id="UP000523161"/>
    </source>
</evidence>
<keyword evidence="10" id="KW-1185">Reference proteome</keyword>
<evidence type="ECO:0000256" key="4">
    <source>
        <dbReference type="ARBA" id="ARBA00022729"/>
    </source>
</evidence>
<evidence type="ECO:0000256" key="7">
    <source>
        <dbReference type="RuleBase" id="RU362063"/>
    </source>
</evidence>
<keyword evidence="5 7" id="KW-0574">Periplasm</keyword>
<evidence type="ECO:0000256" key="3">
    <source>
        <dbReference type="ARBA" id="ARBA00014754"/>
    </source>
</evidence>
<name>A0A7Y5APV9_9GAMM</name>
<dbReference type="PANTHER" id="PTHR36307">
    <property type="entry name" value="FLAGELLA BASAL BODY P-RING FORMATION PROTEIN FLGA"/>
    <property type="match status" value="1"/>
</dbReference>
<dbReference type="GO" id="GO:0044780">
    <property type="term" value="P:bacterial-type flagellum assembly"/>
    <property type="evidence" value="ECO:0007669"/>
    <property type="project" value="InterPro"/>
</dbReference>
<dbReference type="Gene3D" id="2.30.30.760">
    <property type="match status" value="1"/>
</dbReference>
<evidence type="ECO:0000313" key="9">
    <source>
        <dbReference type="EMBL" id="NRQ42342.1"/>
    </source>
</evidence>
<dbReference type="NCBIfam" id="TIGR03170">
    <property type="entry name" value="flgA_cterm"/>
    <property type="match status" value="1"/>
</dbReference>
<feature type="domain" description="SAF" evidence="8">
    <location>
        <begin position="114"/>
        <end position="176"/>
    </location>
</feature>
<evidence type="ECO:0000256" key="5">
    <source>
        <dbReference type="ARBA" id="ARBA00022764"/>
    </source>
</evidence>
<dbReference type="Proteomes" id="UP000523161">
    <property type="component" value="Unassembled WGS sequence"/>
</dbReference>
<keyword evidence="9" id="KW-0969">Cilium</keyword>
<comment type="similarity">
    <text evidence="2 7">Belongs to the FlgA family.</text>
</comment>
<dbReference type="InterPro" id="IPR017585">
    <property type="entry name" value="SAF_FlgA"/>
</dbReference>
<sequence length="236" mass="25982">MKKYENLFKQTLTVTVAALCFSNTVRAADPQSYTPGQLTELAATWLEQQVEERLGELQINITPLDNRIGDKHCSNPLQLSLSQDITQRQNTIQLRCNTEQSWLLYVPVRIDEIVRTVVMTQNITTGTLISADMLTTDSRERRFVRGSLVSDESLIIGAKSKKSLSLGQIITLQDLCLVCKGDVVTISVSDNGLQVAATGIAQNDGSLGDTISVLNRQSKRAIIAEVTAVNRVSVKF</sequence>
<dbReference type="Pfam" id="PF13144">
    <property type="entry name" value="ChapFlgA"/>
    <property type="match status" value="1"/>
</dbReference>
<dbReference type="CDD" id="cd11614">
    <property type="entry name" value="SAF_CpaB_FlgA_like"/>
    <property type="match status" value="1"/>
</dbReference>
<comment type="caution">
    <text evidence="9">The sequence shown here is derived from an EMBL/GenBank/DDBJ whole genome shotgun (WGS) entry which is preliminary data.</text>
</comment>
<keyword evidence="7" id="KW-1005">Bacterial flagellum biogenesis</keyword>
<dbReference type="PANTHER" id="PTHR36307:SF1">
    <property type="entry name" value="FLAGELLA BASAL BODY P-RING FORMATION PROTEIN FLGA"/>
    <property type="match status" value="1"/>
</dbReference>
<evidence type="ECO:0000256" key="2">
    <source>
        <dbReference type="ARBA" id="ARBA00010474"/>
    </source>
</evidence>
<keyword evidence="9" id="KW-0282">Flagellum</keyword>
<dbReference type="InterPro" id="IPR041231">
    <property type="entry name" value="FlgA_N"/>
</dbReference>
<gene>
    <name evidence="9" type="primary">flgA</name>
    <name evidence="9" type="ORF">HRH59_07125</name>
</gene>
<dbReference type="RefSeq" id="WP_173500579.1">
    <property type="nucleotide sequence ID" value="NZ_JABSOD010000005.1"/>
</dbReference>
<evidence type="ECO:0000256" key="1">
    <source>
        <dbReference type="ARBA" id="ARBA00004418"/>
    </source>
</evidence>
<organism evidence="9 10">
    <name type="scientific">Rheinheimera lutimaris</name>
    <dbReference type="NCBI Taxonomy" id="2740584"/>
    <lineage>
        <taxon>Bacteria</taxon>
        <taxon>Pseudomonadati</taxon>
        <taxon>Pseudomonadota</taxon>
        <taxon>Gammaproteobacteria</taxon>
        <taxon>Chromatiales</taxon>
        <taxon>Chromatiaceae</taxon>
        <taxon>Rheinheimera</taxon>
    </lineage>
</organism>
<keyword evidence="4 7" id="KW-0732">Signal</keyword>
<reference evidence="9 10" key="1">
    <citation type="submission" date="2020-06" db="EMBL/GenBank/DDBJ databases">
        <title>Rheinheimera sp. nov., a marine bacterium isolated from coastal.</title>
        <authorList>
            <person name="Yu Q."/>
            <person name="Qi Y."/>
            <person name="Pu J."/>
        </authorList>
    </citation>
    <scope>NUCLEOTIDE SEQUENCE [LARGE SCALE GENOMIC DNA]</scope>
    <source>
        <strain evidence="9 10">YQF-2</strain>
    </source>
</reference>
<feature type="chain" id="PRO_5031590139" description="Flagella basal body P-ring formation protein FlgA" evidence="7">
    <location>
        <begin position="28"/>
        <end position="236"/>
    </location>
</feature>
<accession>A0A7Y5APV9</accession>
<protein>
    <recommendedName>
        <fullName evidence="3 7">Flagella basal body P-ring formation protein FlgA</fullName>
    </recommendedName>
</protein>
<evidence type="ECO:0000259" key="8">
    <source>
        <dbReference type="SMART" id="SM00858"/>
    </source>
</evidence>
<dbReference type="InterPro" id="IPR039246">
    <property type="entry name" value="Flagellar_FlgA"/>
</dbReference>
<dbReference type="Gene3D" id="3.90.1210.10">
    <property type="entry name" value="Antifreeze-like/N-acetylneuraminic acid synthase C-terminal domain"/>
    <property type="match status" value="1"/>
</dbReference>
<dbReference type="GO" id="GO:0042597">
    <property type="term" value="C:periplasmic space"/>
    <property type="evidence" value="ECO:0007669"/>
    <property type="project" value="UniProtKB-SubCell"/>
</dbReference>
<feature type="signal peptide" evidence="7">
    <location>
        <begin position="1"/>
        <end position="27"/>
    </location>
</feature>
<proteinExistence type="inferred from homology"/>
<comment type="subcellular location">
    <subcellularLocation>
        <location evidence="1 7">Periplasm</location>
    </subcellularLocation>
</comment>
<evidence type="ECO:0000256" key="6">
    <source>
        <dbReference type="ARBA" id="ARBA00025643"/>
    </source>
</evidence>
<dbReference type="SMART" id="SM00858">
    <property type="entry name" value="SAF"/>
    <property type="match status" value="1"/>
</dbReference>